<protein>
    <submittedName>
        <fullName evidence="2">Alpha/Beta hydrolase protein</fullName>
    </submittedName>
</protein>
<accession>A0A1Y2G4E1</accession>
<dbReference type="GO" id="GO:0016787">
    <property type="term" value="F:hydrolase activity"/>
    <property type="evidence" value="ECO:0007669"/>
    <property type="project" value="UniProtKB-KW"/>
</dbReference>
<dbReference type="OrthoDB" id="19657at2759"/>
<feature type="domain" description="AB hydrolase-1" evidence="1">
    <location>
        <begin position="27"/>
        <end position="277"/>
    </location>
</feature>
<gene>
    <name evidence="2" type="ORF">BCR35DRAFT_328666</name>
</gene>
<dbReference type="InterPro" id="IPR029058">
    <property type="entry name" value="AB_hydrolase_fold"/>
</dbReference>
<keyword evidence="2" id="KW-0378">Hydrolase</keyword>
<comment type="caution">
    <text evidence="2">The sequence shown here is derived from an EMBL/GenBank/DDBJ whole genome shotgun (WGS) entry which is preliminary data.</text>
</comment>
<evidence type="ECO:0000259" key="1">
    <source>
        <dbReference type="Pfam" id="PF00561"/>
    </source>
</evidence>
<proteinExistence type="predicted"/>
<dbReference type="AlphaFoldDB" id="A0A1Y2G4E1"/>
<dbReference type="Gene3D" id="3.40.50.1820">
    <property type="entry name" value="alpha/beta hydrolase"/>
    <property type="match status" value="1"/>
</dbReference>
<dbReference type="InterPro" id="IPR000073">
    <property type="entry name" value="AB_hydrolase_1"/>
</dbReference>
<reference evidence="2 3" key="1">
    <citation type="submission" date="2016-07" db="EMBL/GenBank/DDBJ databases">
        <title>Pervasive Adenine N6-methylation of Active Genes in Fungi.</title>
        <authorList>
            <consortium name="DOE Joint Genome Institute"/>
            <person name="Mondo S.J."/>
            <person name="Dannebaum R.O."/>
            <person name="Kuo R.C."/>
            <person name="Labutti K."/>
            <person name="Haridas S."/>
            <person name="Kuo A."/>
            <person name="Salamov A."/>
            <person name="Ahrendt S.R."/>
            <person name="Lipzen A."/>
            <person name="Sullivan W."/>
            <person name="Andreopoulos W.B."/>
            <person name="Clum A."/>
            <person name="Lindquist E."/>
            <person name="Daum C."/>
            <person name="Ramamoorthy G.K."/>
            <person name="Gryganskyi A."/>
            <person name="Culley D."/>
            <person name="Magnuson J.K."/>
            <person name="James T.Y."/>
            <person name="O'Malley M.A."/>
            <person name="Stajich J.E."/>
            <person name="Spatafora J.W."/>
            <person name="Visel A."/>
            <person name="Grigoriev I.V."/>
        </authorList>
    </citation>
    <scope>NUCLEOTIDE SEQUENCE [LARGE SCALE GENOMIC DNA]</scope>
    <source>
        <strain evidence="2 3">62-1032</strain>
    </source>
</reference>
<evidence type="ECO:0000313" key="2">
    <source>
        <dbReference type="EMBL" id="ORY90912.1"/>
    </source>
</evidence>
<dbReference type="Pfam" id="PF00561">
    <property type="entry name" value="Abhydrolase_1"/>
    <property type="match status" value="1"/>
</dbReference>
<dbReference type="InParanoid" id="A0A1Y2G4E1"/>
<keyword evidence="3" id="KW-1185">Reference proteome</keyword>
<evidence type="ECO:0000313" key="3">
    <source>
        <dbReference type="Proteomes" id="UP000193467"/>
    </source>
</evidence>
<dbReference type="SUPFAM" id="SSF53474">
    <property type="entry name" value="alpha/beta-Hydrolases"/>
    <property type="match status" value="1"/>
</dbReference>
<sequence>MPFLDLPSVGLRMYYEMGSPAIDPSKPTLLLLHAGVCTASFFSSQLKDPRLNDGFNLVALESRFHGRSESELRETFVAKDNSVDCLAAVDALQLTSYSIMAEGHWGVHTACWMAIERPSQVKALVLASPCPPSESPELQLAMVEDWLPWGSANKDGNGDDTGTIPDGAMKVVSDYFFGKLGREPERRAAFLESMQAHYGTGQPSIFLKIVVSWFLREPIPPALCASLTVPIMILQGGEDINTSPLAAAEAWQASFTSAQDGADLRIINGAPHLLSYTDANITNRYVLGFLSKYVK</sequence>
<dbReference type="Proteomes" id="UP000193467">
    <property type="component" value="Unassembled WGS sequence"/>
</dbReference>
<name>A0A1Y2G4E1_9BASI</name>
<organism evidence="2 3">
    <name type="scientific">Leucosporidium creatinivorum</name>
    <dbReference type="NCBI Taxonomy" id="106004"/>
    <lineage>
        <taxon>Eukaryota</taxon>
        <taxon>Fungi</taxon>
        <taxon>Dikarya</taxon>
        <taxon>Basidiomycota</taxon>
        <taxon>Pucciniomycotina</taxon>
        <taxon>Microbotryomycetes</taxon>
        <taxon>Leucosporidiales</taxon>
        <taxon>Leucosporidium</taxon>
    </lineage>
</organism>
<dbReference type="EMBL" id="MCGR01000003">
    <property type="protein sequence ID" value="ORY90912.1"/>
    <property type="molecule type" value="Genomic_DNA"/>
</dbReference>
<dbReference type="STRING" id="106004.A0A1Y2G4E1"/>